<dbReference type="GO" id="GO:0004222">
    <property type="term" value="F:metalloendopeptidase activity"/>
    <property type="evidence" value="ECO:0007669"/>
    <property type="project" value="InterPro"/>
</dbReference>
<accession>A0A8R1DWX2</accession>
<keyword evidence="1" id="KW-0732">Signal</keyword>
<dbReference type="GO" id="GO:0005886">
    <property type="term" value="C:plasma membrane"/>
    <property type="evidence" value="ECO:0007669"/>
    <property type="project" value="TreeGrafter"/>
</dbReference>
<evidence type="ECO:0000259" key="2">
    <source>
        <dbReference type="Pfam" id="PF01431"/>
    </source>
</evidence>
<feature type="chain" id="PRO_5035903728" evidence="1">
    <location>
        <begin position="16"/>
        <end position="499"/>
    </location>
</feature>
<evidence type="ECO:0000256" key="1">
    <source>
        <dbReference type="SAM" id="SignalP"/>
    </source>
</evidence>
<dbReference type="PANTHER" id="PTHR11733">
    <property type="entry name" value="ZINC METALLOPROTEASE FAMILY M13 NEPRILYSIN-RELATED"/>
    <property type="match status" value="1"/>
</dbReference>
<proteinExistence type="predicted"/>
<protein>
    <submittedName>
        <fullName evidence="3">Peptidase_M13 domain-containing protein</fullName>
    </submittedName>
</protein>
<sequence length="499" mass="57481">MRLVLLFTFFLSANGFDFIVENLKKYVNHDADPCDDFYRHACPLDVGIPRDLVFLGFQDILAKNSLKNPRAWDKFSVKKDIFERPRNETFNDKIEELYLHLCENEGNTTLMLKHLEPILFNPAECRGRFCLAYIRDDPNCKRAAKHLNSKLSRDMALYLSESLIEYHNQFFEFVTFIQILNAILDIDVRDGIHLVEEYLEDMKKIAIEWVQKTPWAINNEVSKSIKSLIEQIYLFDNYGENLRNSIDLFIKIEKAYTDCKAQYNDSKKAVELCFLIVSQDPKLKIDVETLSFSDANAYYGLPSIYMGFAYYYVAQFTEAVSAKIGFSGGCVGHEFGHGLIKSTSADDLTYFSNNSRNCIQNQYNSTCKEFVEQSCDTYDKQVDENGADIIGLQLAYELLERHCKDDLKTIYKPLNVTHQQLFFYATAVSYCQGKRSHTITRMDGTLDSHASANIRVNAMISQHPGFKDAFQCSKESRMIKSAVDQCIIYGEHAPQTRKH</sequence>
<dbReference type="Pfam" id="PF01431">
    <property type="entry name" value="Peptidase_M13"/>
    <property type="match status" value="1"/>
</dbReference>
<dbReference type="Proteomes" id="UP000005237">
    <property type="component" value="Unassembled WGS sequence"/>
</dbReference>
<feature type="signal peptide" evidence="1">
    <location>
        <begin position="1"/>
        <end position="15"/>
    </location>
</feature>
<reference evidence="3" key="2">
    <citation type="submission" date="2022-06" db="UniProtKB">
        <authorList>
            <consortium name="EnsemblMetazoa"/>
        </authorList>
    </citation>
    <scope>IDENTIFICATION</scope>
    <source>
        <strain evidence="3">DF5081</strain>
    </source>
</reference>
<evidence type="ECO:0000313" key="3">
    <source>
        <dbReference type="EnsemblMetazoa" id="CJA12796.1"/>
    </source>
</evidence>
<dbReference type="GO" id="GO:0016485">
    <property type="term" value="P:protein processing"/>
    <property type="evidence" value="ECO:0007669"/>
    <property type="project" value="TreeGrafter"/>
</dbReference>
<organism evidence="3 4">
    <name type="scientific">Caenorhabditis japonica</name>
    <dbReference type="NCBI Taxonomy" id="281687"/>
    <lineage>
        <taxon>Eukaryota</taxon>
        <taxon>Metazoa</taxon>
        <taxon>Ecdysozoa</taxon>
        <taxon>Nematoda</taxon>
        <taxon>Chromadorea</taxon>
        <taxon>Rhabditida</taxon>
        <taxon>Rhabditina</taxon>
        <taxon>Rhabditomorpha</taxon>
        <taxon>Rhabditoidea</taxon>
        <taxon>Rhabditidae</taxon>
        <taxon>Peloderinae</taxon>
        <taxon>Caenorhabditis</taxon>
    </lineage>
</organism>
<keyword evidence="4" id="KW-1185">Reference proteome</keyword>
<dbReference type="InterPro" id="IPR018497">
    <property type="entry name" value="Peptidase_M13_C"/>
</dbReference>
<dbReference type="Gene3D" id="3.40.390.10">
    <property type="entry name" value="Collagenase (Catalytic Domain)"/>
    <property type="match status" value="1"/>
</dbReference>
<name>A0A8R1DWX2_CAEJA</name>
<feature type="domain" description="Peptidase M13 C-terminal" evidence="2">
    <location>
        <begin position="311"/>
        <end position="483"/>
    </location>
</feature>
<dbReference type="PANTHER" id="PTHR11733:SF208">
    <property type="entry name" value="PEPTIDASE M13 C-TERMINAL DOMAIN-CONTAINING PROTEIN"/>
    <property type="match status" value="1"/>
</dbReference>
<dbReference type="AlphaFoldDB" id="A0A8R1DWX2"/>
<evidence type="ECO:0000313" key="4">
    <source>
        <dbReference type="Proteomes" id="UP000005237"/>
    </source>
</evidence>
<dbReference type="PROSITE" id="PS51885">
    <property type="entry name" value="NEPRILYSIN"/>
    <property type="match status" value="1"/>
</dbReference>
<dbReference type="SUPFAM" id="SSF55486">
    <property type="entry name" value="Metalloproteases ('zincins'), catalytic domain"/>
    <property type="match status" value="1"/>
</dbReference>
<dbReference type="EnsemblMetazoa" id="CJA12796.1">
    <property type="protein sequence ID" value="CJA12796.1"/>
    <property type="gene ID" value="WBGene00132000"/>
</dbReference>
<reference evidence="4" key="1">
    <citation type="submission" date="2010-08" db="EMBL/GenBank/DDBJ databases">
        <authorList>
            <consortium name="Caenorhabditis japonica Sequencing Consortium"/>
            <person name="Wilson R.K."/>
        </authorList>
    </citation>
    <scope>NUCLEOTIDE SEQUENCE [LARGE SCALE GENOMIC DNA]</scope>
    <source>
        <strain evidence="4">DF5081</strain>
    </source>
</reference>
<dbReference type="InterPro" id="IPR000718">
    <property type="entry name" value="Peptidase_M13"/>
</dbReference>
<dbReference type="InterPro" id="IPR024079">
    <property type="entry name" value="MetalloPept_cat_dom_sf"/>
</dbReference>